<dbReference type="Gramene" id="OMERI06G21970.1">
    <property type="protein sequence ID" value="OMERI06G21970.1"/>
    <property type="gene ID" value="OMERI06G21970"/>
</dbReference>
<accession>A0A0E0E426</accession>
<dbReference type="AlphaFoldDB" id="A0A0E0E426"/>
<feature type="region of interest" description="Disordered" evidence="1">
    <location>
        <begin position="243"/>
        <end position="282"/>
    </location>
</feature>
<keyword evidence="3" id="KW-1185">Reference proteome</keyword>
<dbReference type="EnsemblPlants" id="OMERI06G21970.1">
    <property type="protein sequence ID" value="OMERI06G21970.1"/>
    <property type="gene ID" value="OMERI06G21970"/>
</dbReference>
<name>A0A0E0E426_9ORYZ</name>
<dbReference type="HOGENOM" id="CLU_988253_0_0_1"/>
<sequence length="282" mass="30072">MKMMIQRKHQLRVVCNEAPDSLNPLRKRWTKTRPRACCRGNLCWSRPWSFEWVQARTRTHSDCGDRGYSVAVGTHTCYSSGIGACICISISNCTPLAQLHRHRCHGNSLPQRCLLLHRWAIACAAAPPPPPAASDSFFQVVIPPGGIPTNYAVHEALDFDPNIFFADVPDGEQDEPVLLSSTLTLLDVDTSSSLAADNASSSSQAAVDVASWSAQAAVDVPSLAVQAVVDVPSSSSQAAIDVPSSSAQAAADVASSSTQGAAGNERPIVFDFDLNEPASTNE</sequence>
<reference evidence="2" key="2">
    <citation type="submission" date="2018-05" db="EMBL/GenBank/DDBJ databases">
        <title>OmerRS3 (Oryza meridionalis Reference Sequence Version 3).</title>
        <authorList>
            <person name="Zhang J."/>
            <person name="Kudrna D."/>
            <person name="Lee S."/>
            <person name="Talag J."/>
            <person name="Welchert J."/>
            <person name="Wing R.A."/>
        </authorList>
    </citation>
    <scope>NUCLEOTIDE SEQUENCE [LARGE SCALE GENOMIC DNA]</scope>
    <source>
        <strain evidence="2">cv. OR44</strain>
    </source>
</reference>
<feature type="compositionally biased region" description="Low complexity" evidence="1">
    <location>
        <begin position="244"/>
        <end position="257"/>
    </location>
</feature>
<reference evidence="2" key="1">
    <citation type="submission" date="2015-04" db="UniProtKB">
        <authorList>
            <consortium name="EnsemblPlants"/>
        </authorList>
    </citation>
    <scope>IDENTIFICATION</scope>
</reference>
<evidence type="ECO:0000313" key="2">
    <source>
        <dbReference type="EnsemblPlants" id="OMERI06G21970.1"/>
    </source>
</evidence>
<organism evidence="2">
    <name type="scientific">Oryza meridionalis</name>
    <dbReference type="NCBI Taxonomy" id="40149"/>
    <lineage>
        <taxon>Eukaryota</taxon>
        <taxon>Viridiplantae</taxon>
        <taxon>Streptophyta</taxon>
        <taxon>Embryophyta</taxon>
        <taxon>Tracheophyta</taxon>
        <taxon>Spermatophyta</taxon>
        <taxon>Magnoliopsida</taxon>
        <taxon>Liliopsida</taxon>
        <taxon>Poales</taxon>
        <taxon>Poaceae</taxon>
        <taxon>BOP clade</taxon>
        <taxon>Oryzoideae</taxon>
        <taxon>Oryzeae</taxon>
        <taxon>Oryzinae</taxon>
        <taxon>Oryza</taxon>
    </lineage>
</organism>
<dbReference type="Proteomes" id="UP000008021">
    <property type="component" value="Chromosome 6"/>
</dbReference>
<proteinExistence type="predicted"/>
<protein>
    <submittedName>
        <fullName evidence="2">Uncharacterized protein</fullName>
    </submittedName>
</protein>
<evidence type="ECO:0000256" key="1">
    <source>
        <dbReference type="SAM" id="MobiDB-lite"/>
    </source>
</evidence>
<evidence type="ECO:0000313" key="3">
    <source>
        <dbReference type="Proteomes" id="UP000008021"/>
    </source>
</evidence>